<reference evidence="1" key="1">
    <citation type="submission" date="2019-08" db="EMBL/GenBank/DDBJ databases">
        <authorList>
            <person name="Kucharzyk K."/>
            <person name="Murdoch R.W."/>
            <person name="Higgins S."/>
            <person name="Loffler F."/>
        </authorList>
    </citation>
    <scope>NUCLEOTIDE SEQUENCE</scope>
</reference>
<dbReference type="AlphaFoldDB" id="A0A644YY67"/>
<organism evidence="1">
    <name type="scientific">bioreactor metagenome</name>
    <dbReference type="NCBI Taxonomy" id="1076179"/>
    <lineage>
        <taxon>unclassified sequences</taxon>
        <taxon>metagenomes</taxon>
        <taxon>ecological metagenomes</taxon>
    </lineage>
</organism>
<dbReference type="EMBL" id="VSSQ01006517">
    <property type="protein sequence ID" value="MPM32968.1"/>
    <property type="molecule type" value="Genomic_DNA"/>
</dbReference>
<comment type="caution">
    <text evidence="1">The sequence shown here is derived from an EMBL/GenBank/DDBJ whole genome shotgun (WGS) entry which is preliminary data.</text>
</comment>
<gene>
    <name evidence="1" type="ORF">SDC9_79535</name>
</gene>
<evidence type="ECO:0000313" key="1">
    <source>
        <dbReference type="EMBL" id="MPM32968.1"/>
    </source>
</evidence>
<proteinExistence type="predicted"/>
<accession>A0A644YY67</accession>
<protein>
    <submittedName>
        <fullName evidence="1">Uncharacterized protein</fullName>
    </submittedName>
</protein>
<name>A0A644YY67_9ZZZZ</name>
<sequence>MVRTFRGLCEKQHLIRYGFQGSLDSLGMYQIKVGSWSIHHDRGCSATTLGKGHQETHGDNLQFTGRTLGDGFAVLFDDGHKVGFIFDVFQMIIDFRFVGHVFKELIRNFQNLASHSRNTDGYCFIQFLYEAIAETDAVDNGLHTAVPECFSLHLSVCCILFADCCGLTTFNV</sequence>